<dbReference type="AlphaFoldDB" id="A0A1I5BHX2"/>
<name>A0A1I5BHX2_9MICO</name>
<feature type="transmembrane region" description="Helical" evidence="1">
    <location>
        <begin position="131"/>
        <end position="149"/>
    </location>
</feature>
<feature type="domain" description="DUF5671" evidence="2">
    <location>
        <begin position="22"/>
        <end position="143"/>
    </location>
</feature>
<keyword evidence="1" id="KW-0472">Membrane</keyword>
<keyword evidence="1" id="KW-0812">Transmembrane</keyword>
<keyword evidence="4" id="KW-1185">Reference proteome</keyword>
<evidence type="ECO:0000259" key="2">
    <source>
        <dbReference type="Pfam" id="PF18920"/>
    </source>
</evidence>
<feature type="transmembrane region" description="Helical" evidence="1">
    <location>
        <begin position="161"/>
        <end position="185"/>
    </location>
</feature>
<dbReference type="Pfam" id="PF18920">
    <property type="entry name" value="DUF5671"/>
    <property type="match status" value="2"/>
</dbReference>
<feature type="transmembrane region" description="Helical" evidence="1">
    <location>
        <begin position="288"/>
        <end position="307"/>
    </location>
</feature>
<feature type="transmembrane region" description="Helical" evidence="1">
    <location>
        <begin position="23"/>
        <end position="49"/>
    </location>
</feature>
<reference evidence="4" key="1">
    <citation type="submission" date="2016-10" db="EMBL/GenBank/DDBJ databases">
        <authorList>
            <person name="Varghese N."/>
            <person name="Submissions S."/>
        </authorList>
    </citation>
    <scope>NUCLEOTIDE SEQUENCE [LARGE SCALE GENOMIC DNA]</scope>
    <source>
        <strain evidence="4">CGMCC 1.11101</strain>
    </source>
</reference>
<feature type="transmembrane region" description="Helical" evidence="1">
    <location>
        <begin position="205"/>
        <end position="229"/>
    </location>
</feature>
<feature type="transmembrane region" description="Helical" evidence="1">
    <location>
        <begin position="61"/>
        <end position="83"/>
    </location>
</feature>
<dbReference type="OrthoDB" id="4954891at2"/>
<feature type="transmembrane region" description="Helical" evidence="1">
    <location>
        <begin position="394"/>
        <end position="422"/>
    </location>
</feature>
<evidence type="ECO:0000256" key="1">
    <source>
        <dbReference type="SAM" id="Phobius"/>
    </source>
</evidence>
<dbReference type="Proteomes" id="UP000198867">
    <property type="component" value="Unassembled WGS sequence"/>
</dbReference>
<protein>
    <recommendedName>
        <fullName evidence="2">DUF5671 domain-containing protein</fullName>
    </recommendedName>
</protein>
<feature type="transmembrane region" description="Helical" evidence="1">
    <location>
        <begin position="434"/>
        <end position="453"/>
    </location>
</feature>
<sequence length="590" mass="61088">MSAVQAPYAPAPGPTAGQTVRRLIVYTLLFVLVVITAIGVQTLLSLVLGPDTLLVGNNTSTIAQGLAFTLIGGPLAGVLWWILWRRLADPAERGAIEWGLYISAVLVVALVSSSTALLSVIASLIDGDWDALALGTGLVWAAVWVWHRWMWRHPSKGPVELVTLPLIIGAAFGLVLGSLSAITLLNGIFTTAIRDLTSSPTIGGPWWIGTLQALVWAVGGGAVWAWHWYREGARTTTNGLANVFLILFGILLASVASLGGIGTVLYVVLRLLFDNSEPVGELLSPLGLALAAAAVGTAVWTYHRAVAIDRSPSTRQASILATSGVALVGAASGLGVVVNSALGILSTPLAGEGLRPLLLGGLSALLVGGVAWILSWRPLRPADASRLTTGRRIYLIAVFGISAIVALITLLVIGFQVFQVVLQGGSGLIDQIRAPLGLLTATALVAGYHFAVWREDQADAVAPAPASRRRTIGEVILVTAADPAPFVQAIQAVTGASVAVWRMASAGPGTLPGVEQELAGVRAQGPLPVPPPIEDLPLASSYTPAAPAGVAAGPAADAERLMRALEGVTGRRVLVLLGPGPRLEVVPLVD</sequence>
<feature type="transmembrane region" description="Helical" evidence="1">
    <location>
        <begin position="241"/>
        <end position="268"/>
    </location>
</feature>
<organism evidence="3 4">
    <name type="scientific">Mycetocola miduiensis</name>
    <dbReference type="NCBI Taxonomy" id="995034"/>
    <lineage>
        <taxon>Bacteria</taxon>
        <taxon>Bacillati</taxon>
        <taxon>Actinomycetota</taxon>
        <taxon>Actinomycetes</taxon>
        <taxon>Micrococcales</taxon>
        <taxon>Microbacteriaceae</taxon>
        <taxon>Mycetocola</taxon>
    </lineage>
</organism>
<dbReference type="EMBL" id="FOVM01000005">
    <property type="protein sequence ID" value="SFN74159.1"/>
    <property type="molecule type" value="Genomic_DNA"/>
</dbReference>
<dbReference type="STRING" id="995034.SAMN05216219_1888"/>
<proteinExistence type="predicted"/>
<accession>A0A1I5BHX2</accession>
<evidence type="ECO:0000313" key="4">
    <source>
        <dbReference type="Proteomes" id="UP000198867"/>
    </source>
</evidence>
<dbReference type="RefSeq" id="WP_090710828.1">
    <property type="nucleotide sequence ID" value="NZ_FOVM01000005.1"/>
</dbReference>
<feature type="transmembrane region" description="Helical" evidence="1">
    <location>
        <begin position="319"/>
        <end position="345"/>
    </location>
</feature>
<dbReference type="InterPro" id="IPR043728">
    <property type="entry name" value="DUF5671"/>
</dbReference>
<feature type="domain" description="DUF5671" evidence="2">
    <location>
        <begin position="324"/>
        <end position="442"/>
    </location>
</feature>
<feature type="transmembrane region" description="Helical" evidence="1">
    <location>
        <begin position="95"/>
        <end position="125"/>
    </location>
</feature>
<keyword evidence="1" id="KW-1133">Transmembrane helix</keyword>
<gene>
    <name evidence="3" type="ORF">SAMN05216219_1888</name>
</gene>
<feature type="transmembrane region" description="Helical" evidence="1">
    <location>
        <begin position="357"/>
        <end position="374"/>
    </location>
</feature>
<evidence type="ECO:0000313" key="3">
    <source>
        <dbReference type="EMBL" id="SFN74159.1"/>
    </source>
</evidence>